<dbReference type="RefSeq" id="WP_343944700.1">
    <property type="nucleotide sequence ID" value="NZ_BAAAHP010000178.1"/>
</dbReference>
<keyword evidence="1" id="KW-0472">Membrane</keyword>
<keyword evidence="1" id="KW-0812">Transmembrane</keyword>
<feature type="transmembrane region" description="Helical" evidence="1">
    <location>
        <begin position="323"/>
        <end position="347"/>
    </location>
</feature>
<feature type="transmembrane region" description="Helical" evidence="1">
    <location>
        <begin position="167"/>
        <end position="186"/>
    </location>
</feature>
<evidence type="ECO:0000313" key="4">
    <source>
        <dbReference type="Proteomes" id="UP001499967"/>
    </source>
</evidence>
<comment type="caution">
    <text evidence="3">The sequence shown here is derived from an EMBL/GenBank/DDBJ whole genome shotgun (WGS) entry which is preliminary data.</text>
</comment>
<dbReference type="PANTHER" id="PTHR35342">
    <property type="entry name" value="TRICARBOXYLIC TRANSPORT PROTEIN"/>
    <property type="match status" value="1"/>
</dbReference>
<name>A0ABN1N883_9PSEU</name>
<feature type="transmembrane region" description="Helical" evidence="1">
    <location>
        <begin position="359"/>
        <end position="379"/>
    </location>
</feature>
<accession>A0ABN1N883</accession>
<dbReference type="EMBL" id="BAAAHP010000178">
    <property type="protein sequence ID" value="GAA0897057.1"/>
    <property type="molecule type" value="Genomic_DNA"/>
</dbReference>
<feature type="transmembrane region" description="Helical" evidence="1">
    <location>
        <begin position="391"/>
        <end position="409"/>
    </location>
</feature>
<feature type="domain" description="DUF112" evidence="2">
    <location>
        <begin position="21"/>
        <end position="443"/>
    </location>
</feature>
<dbReference type="Pfam" id="PF01970">
    <property type="entry name" value="TctA"/>
    <property type="match status" value="1"/>
</dbReference>
<feature type="transmembrane region" description="Helical" evidence="1">
    <location>
        <begin position="475"/>
        <end position="492"/>
    </location>
</feature>
<dbReference type="PANTHER" id="PTHR35342:SF1">
    <property type="entry name" value="BLR4373 PROTEIN"/>
    <property type="match status" value="1"/>
</dbReference>
<dbReference type="Proteomes" id="UP001499967">
    <property type="component" value="Unassembled WGS sequence"/>
</dbReference>
<feature type="transmembrane region" description="Helical" evidence="1">
    <location>
        <begin position="206"/>
        <end position="225"/>
    </location>
</feature>
<feature type="transmembrane region" description="Helical" evidence="1">
    <location>
        <begin position="109"/>
        <end position="130"/>
    </location>
</feature>
<evidence type="ECO:0000259" key="2">
    <source>
        <dbReference type="Pfam" id="PF01970"/>
    </source>
</evidence>
<gene>
    <name evidence="3" type="ORF">GCM10009559_56980</name>
</gene>
<feature type="transmembrane region" description="Helical" evidence="1">
    <location>
        <begin position="142"/>
        <end position="162"/>
    </location>
</feature>
<proteinExistence type="predicted"/>
<organism evidence="3 4">
    <name type="scientific">Pseudonocardia zijingensis</name>
    <dbReference type="NCBI Taxonomy" id="153376"/>
    <lineage>
        <taxon>Bacteria</taxon>
        <taxon>Bacillati</taxon>
        <taxon>Actinomycetota</taxon>
        <taxon>Actinomycetes</taxon>
        <taxon>Pseudonocardiales</taxon>
        <taxon>Pseudonocardiaceae</taxon>
        <taxon>Pseudonocardia</taxon>
    </lineage>
</organism>
<protein>
    <submittedName>
        <fullName evidence="3">Tripartite tricarboxylate transporter permease</fullName>
    </submittedName>
</protein>
<keyword evidence="4" id="KW-1185">Reference proteome</keyword>
<feature type="transmembrane region" description="Helical" evidence="1">
    <location>
        <begin position="12"/>
        <end position="39"/>
    </location>
</feature>
<sequence length="503" mass="51438">MDVFADLGQGILALLSVQNVLLLAAGVLLGMVVGVIPGLGPSAGLAILLPLTFGLEPTGAIIMLAAVYYGAMYGGTITSVLINTPGESATVASTFDGYPLARQGRAGPALVVAAIASFVAGTVGAVLISVAAPVTAAVASSFGPPELFLVVIAGLLTLIVVIGRNRLLGALSALIGFALATVGVDIGGGAQRYTFGSTELINGIDFIPVAIGLFGIGEILHTLWCGGHLERLGYFTVGGRGRAFWPSRQDLRESRGPILRGSLLGFAVGTAPGAGATVASLMSYNVEKSVSRTPERFGKGAMAGLAGPEAANNAASAGAMVPLLTLGIPGSAATAVLVGGFLMWGLQPGPLLMEQNPEFAWGLIASMYLGNVMLLLVNVFCIPAFASVARVPFRVLAPVIILLCVTGTYSVNGSLVEVAVMLGCGVLGFFMRRYGMSPAALVIALVLGPLAEETLRQTMIISGGDFTIFLQRPTSLVLLVAMAALVLLPVVLPRIRRTARAGL</sequence>
<evidence type="ECO:0000256" key="1">
    <source>
        <dbReference type="SAM" id="Phobius"/>
    </source>
</evidence>
<evidence type="ECO:0000313" key="3">
    <source>
        <dbReference type="EMBL" id="GAA0897057.1"/>
    </source>
</evidence>
<dbReference type="InterPro" id="IPR002823">
    <property type="entry name" value="DUF112_TM"/>
</dbReference>
<keyword evidence="1" id="KW-1133">Transmembrane helix</keyword>
<reference evidence="3 4" key="1">
    <citation type="journal article" date="2019" name="Int. J. Syst. Evol. Microbiol.">
        <title>The Global Catalogue of Microorganisms (GCM) 10K type strain sequencing project: providing services to taxonomists for standard genome sequencing and annotation.</title>
        <authorList>
            <consortium name="The Broad Institute Genomics Platform"/>
            <consortium name="The Broad Institute Genome Sequencing Center for Infectious Disease"/>
            <person name="Wu L."/>
            <person name="Ma J."/>
        </authorList>
    </citation>
    <scope>NUCLEOTIDE SEQUENCE [LARGE SCALE GENOMIC DNA]</scope>
    <source>
        <strain evidence="3 4">JCM 11117</strain>
    </source>
</reference>